<dbReference type="OrthoDB" id="9781261at2"/>
<evidence type="ECO:0000256" key="14">
    <source>
        <dbReference type="ARBA" id="ARBA00047816"/>
    </source>
</evidence>
<comment type="catalytic activity">
    <reaction evidence="14">
        <text>4 Fe(II)-[cytochrome c] + O2 + 8 H(+)(in) = 4 Fe(III)-[cytochrome c] + 2 H2O + 4 H(+)(out)</text>
        <dbReference type="Rhea" id="RHEA:11436"/>
        <dbReference type="Rhea" id="RHEA-COMP:10350"/>
        <dbReference type="Rhea" id="RHEA-COMP:14399"/>
        <dbReference type="ChEBI" id="CHEBI:15377"/>
        <dbReference type="ChEBI" id="CHEBI:15378"/>
        <dbReference type="ChEBI" id="CHEBI:15379"/>
        <dbReference type="ChEBI" id="CHEBI:29033"/>
        <dbReference type="ChEBI" id="CHEBI:29034"/>
        <dbReference type="EC" id="7.1.1.9"/>
    </reaction>
</comment>
<dbReference type="PROSITE" id="PS50857">
    <property type="entry name" value="COX2_CUA"/>
    <property type="match status" value="1"/>
</dbReference>
<evidence type="ECO:0000256" key="11">
    <source>
        <dbReference type="ARBA" id="ARBA00023136"/>
    </source>
</evidence>
<dbReference type="RefSeq" id="WP_145850915.1">
    <property type="nucleotide sequence ID" value="NZ_RPFW01000001.1"/>
</dbReference>
<evidence type="ECO:0000256" key="12">
    <source>
        <dbReference type="ARBA" id="ARBA00024688"/>
    </source>
</evidence>
<dbReference type="PROSITE" id="PS00078">
    <property type="entry name" value="COX2"/>
    <property type="match status" value="1"/>
</dbReference>
<evidence type="ECO:0000256" key="2">
    <source>
        <dbReference type="ARBA" id="ARBA00007866"/>
    </source>
</evidence>
<accession>A0A6P2C800</accession>
<evidence type="ECO:0000313" key="17">
    <source>
        <dbReference type="EMBL" id="TVZ06161.1"/>
    </source>
</evidence>
<dbReference type="GO" id="GO:0016020">
    <property type="term" value="C:membrane"/>
    <property type="evidence" value="ECO:0007669"/>
    <property type="project" value="UniProtKB-SubCell"/>
</dbReference>
<dbReference type="AlphaFoldDB" id="A0A6P2C800"/>
<keyword evidence="18" id="KW-1185">Reference proteome</keyword>
<dbReference type="InterPro" id="IPR001505">
    <property type="entry name" value="Copper_CuA"/>
</dbReference>
<dbReference type="Proteomes" id="UP000460272">
    <property type="component" value="Unassembled WGS sequence"/>
</dbReference>
<gene>
    <name evidence="17" type="ORF">EAS64_01585</name>
</gene>
<dbReference type="GO" id="GO:0042773">
    <property type="term" value="P:ATP synthesis coupled electron transport"/>
    <property type="evidence" value="ECO:0007669"/>
    <property type="project" value="TreeGrafter"/>
</dbReference>
<evidence type="ECO:0000313" key="18">
    <source>
        <dbReference type="Proteomes" id="UP000460272"/>
    </source>
</evidence>
<dbReference type="GO" id="GO:0004129">
    <property type="term" value="F:cytochrome-c oxidase activity"/>
    <property type="evidence" value="ECO:0007669"/>
    <property type="project" value="UniProtKB-EC"/>
</dbReference>
<dbReference type="SUPFAM" id="SSF81464">
    <property type="entry name" value="Cytochrome c oxidase subunit II-like, transmembrane region"/>
    <property type="match status" value="1"/>
</dbReference>
<dbReference type="InterPro" id="IPR045187">
    <property type="entry name" value="CcO_II"/>
</dbReference>
<dbReference type="Gene3D" id="2.60.40.420">
    <property type="entry name" value="Cupredoxins - blue copper proteins"/>
    <property type="match status" value="1"/>
</dbReference>
<evidence type="ECO:0000256" key="10">
    <source>
        <dbReference type="ARBA" id="ARBA00023008"/>
    </source>
</evidence>
<keyword evidence="8" id="KW-0249">Electron transport</keyword>
<evidence type="ECO:0000259" key="16">
    <source>
        <dbReference type="PROSITE" id="PS50857"/>
    </source>
</evidence>
<evidence type="ECO:0000256" key="13">
    <source>
        <dbReference type="ARBA" id="ARBA00031399"/>
    </source>
</evidence>
<feature type="transmembrane region" description="Helical" evidence="15">
    <location>
        <begin position="20"/>
        <end position="41"/>
    </location>
</feature>
<comment type="subcellular location">
    <subcellularLocation>
        <location evidence="1">Membrane</location>
        <topology evidence="1">Multi-pass membrane protein</topology>
    </subcellularLocation>
</comment>
<evidence type="ECO:0000256" key="3">
    <source>
        <dbReference type="ARBA" id="ARBA00012949"/>
    </source>
</evidence>
<keyword evidence="9 15" id="KW-1133">Transmembrane helix</keyword>
<keyword evidence="10" id="KW-0186">Copper</keyword>
<proteinExistence type="inferred from homology"/>
<dbReference type="EC" id="7.1.1.9" evidence="3"/>
<evidence type="ECO:0000256" key="7">
    <source>
        <dbReference type="ARBA" id="ARBA00022967"/>
    </source>
</evidence>
<evidence type="ECO:0000256" key="9">
    <source>
        <dbReference type="ARBA" id="ARBA00022989"/>
    </source>
</evidence>
<dbReference type="Pfam" id="PF00116">
    <property type="entry name" value="COX2"/>
    <property type="match status" value="1"/>
</dbReference>
<evidence type="ECO:0000256" key="4">
    <source>
        <dbReference type="ARBA" id="ARBA00022448"/>
    </source>
</evidence>
<keyword evidence="6" id="KW-0479">Metal-binding</keyword>
<feature type="transmembrane region" description="Helical" evidence="15">
    <location>
        <begin position="106"/>
        <end position="126"/>
    </location>
</feature>
<name>A0A6P2C800_9ACTN</name>
<evidence type="ECO:0000256" key="15">
    <source>
        <dbReference type="SAM" id="Phobius"/>
    </source>
</evidence>
<protein>
    <recommendedName>
        <fullName evidence="3">cytochrome-c oxidase</fullName>
        <ecNumber evidence="3">7.1.1.9</ecNumber>
    </recommendedName>
    <alternativeName>
        <fullName evidence="13">Cytochrome aa3 subunit 2</fullName>
    </alternativeName>
</protein>
<keyword evidence="11 15" id="KW-0472">Membrane</keyword>
<keyword evidence="7" id="KW-1278">Translocase</keyword>
<dbReference type="InterPro" id="IPR002429">
    <property type="entry name" value="CcO_II-like_C"/>
</dbReference>
<dbReference type="PANTHER" id="PTHR22888">
    <property type="entry name" value="CYTOCHROME C OXIDASE, SUBUNIT II"/>
    <property type="match status" value="1"/>
</dbReference>
<evidence type="ECO:0000256" key="6">
    <source>
        <dbReference type="ARBA" id="ARBA00022723"/>
    </source>
</evidence>
<dbReference type="InterPro" id="IPR008972">
    <property type="entry name" value="Cupredoxin"/>
</dbReference>
<evidence type="ECO:0000256" key="1">
    <source>
        <dbReference type="ARBA" id="ARBA00004141"/>
    </source>
</evidence>
<evidence type="ECO:0000256" key="8">
    <source>
        <dbReference type="ARBA" id="ARBA00022982"/>
    </source>
</evidence>
<keyword evidence="4" id="KW-0813">Transport</keyword>
<sequence length="325" mass="34447">MAADASTATPAAEGGRRDTLWLLVTWIVLSVIGCLLVALVLGPHMPPGRASEQAASQQTDITVLGTIATPVVVGVLLYFGWAIAFWRQKPGDETDAAPIHGNTKVQATWIIGTSAIVLSLAVYGTIELFVPAGAGAGQGPQPVFKNGIPPAASLTSWTPNSNNVLQVQVIGQQWAWTYRYPQFGGFETTELALPVGQPVQFNVTSLDVIHSFWAYTLGVKADANPGVNNVAYTTPKATGYFQVRCAELCGIWHGAMYDTGQVMSDSDFLAWTKASQVKLAAVTKILPPYALTYDPTNIPAGKINQALGLTSAGGGYYNPADPEQP</sequence>
<dbReference type="GO" id="GO:0005507">
    <property type="term" value="F:copper ion binding"/>
    <property type="evidence" value="ECO:0007669"/>
    <property type="project" value="InterPro"/>
</dbReference>
<dbReference type="SUPFAM" id="SSF49503">
    <property type="entry name" value="Cupredoxins"/>
    <property type="match status" value="1"/>
</dbReference>
<keyword evidence="5 15" id="KW-0812">Transmembrane</keyword>
<organism evidence="17 18">
    <name type="scientific">Trebonia kvetii</name>
    <dbReference type="NCBI Taxonomy" id="2480626"/>
    <lineage>
        <taxon>Bacteria</taxon>
        <taxon>Bacillati</taxon>
        <taxon>Actinomycetota</taxon>
        <taxon>Actinomycetes</taxon>
        <taxon>Streptosporangiales</taxon>
        <taxon>Treboniaceae</taxon>
        <taxon>Trebonia</taxon>
    </lineage>
</organism>
<dbReference type="EMBL" id="RPFW01000001">
    <property type="protein sequence ID" value="TVZ06161.1"/>
    <property type="molecule type" value="Genomic_DNA"/>
</dbReference>
<dbReference type="PANTHER" id="PTHR22888:SF9">
    <property type="entry name" value="CYTOCHROME C OXIDASE SUBUNIT 2"/>
    <property type="match status" value="1"/>
</dbReference>
<dbReference type="Gene3D" id="1.10.287.90">
    <property type="match status" value="1"/>
</dbReference>
<evidence type="ECO:0000256" key="5">
    <source>
        <dbReference type="ARBA" id="ARBA00022692"/>
    </source>
</evidence>
<reference evidence="17 18" key="1">
    <citation type="submission" date="2018-11" db="EMBL/GenBank/DDBJ databases">
        <title>Trebonia kvetii gen.nov., sp.nov., a novel acidophilic actinobacterium, and proposal of the new actinobacterial family Treboniaceae fam. nov.</title>
        <authorList>
            <person name="Rapoport D."/>
            <person name="Sagova-Mareckova M."/>
            <person name="Sedlacek I."/>
            <person name="Provaznik J."/>
            <person name="Kralova S."/>
            <person name="Pavlinic D."/>
            <person name="Benes V."/>
            <person name="Kopecky J."/>
        </authorList>
    </citation>
    <scope>NUCLEOTIDE SEQUENCE [LARGE SCALE GENOMIC DNA]</scope>
    <source>
        <strain evidence="17 18">15Tr583</strain>
    </source>
</reference>
<comment type="caution">
    <text evidence="17">The sequence shown here is derived from an EMBL/GenBank/DDBJ whole genome shotgun (WGS) entry which is preliminary data.</text>
</comment>
<feature type="domain" description="Cytochrome oxidase subunit II copper A binding" evidence="16">
    <location>
        <begin position="162"/>
        <end position="274"/>
    </location>
</feature>
<comment type="function">
    <text evidence="12">Subunits I and II form the functional core of the enzyme complex. Electrons originating in cytochrome c are transferred via heme a and Cu(A) to the binuclear center formed by heme a3 and Cu(B).</text>
</comment>
<feature type="transmembrane region" description="Helical" evidence="15">
    <location>
        <begin position="61"/>
        <end position="86"/>
    </location>
</feature>
<dbReference type="InterPro" id="IPR036257">
    <property type="entry name" value="Cyt_c_oxidase_su2_TM_sf"/>
</dbReference>
<comment type="similarity">
    <text evidence="2">Belongs to the cytochrome c oxidase subunit 2 family.</text>
</comment>